<keyword evidence="3" id="KW-1185">Reference proteome</keyword>
<dbReference type="EMBL" id="JARQZJ010000102">
    <property type="protein sequence ID" value="KAK9886766.1"/>
    <property type="molecule type" value="Genomic_DNA"/>
</dbReference>
<organism evidence="2 3">
    <name type="scientific">Henosepilachna vigintioctopunctata</name>
    <dbReference type="NCBI Taxonomy" id="420089"/>
    <lineage>
        <taxon>Eukaryota</taxon>
        <taxon>Metazoa</taxon>
        <taxon>Ecdysozoa</taxon>
        <taxon>Arthropoda</taxon>
        <taxon>Hexapoda</taxon>
        <taxon>Insecta</taxon>
        <taxon>Pterygota</taxon>
        <taxon>Neoptera</taxon>
        <taxon>Endopterygota</taxon>
        <taxon>Coleoptera</taxon>
        <taxon>Polyphaga</taxon>
        <taxon>Cucujiformia</taxon>
        <taxon>Coccinelloidea</taxon>
        <taxon>Coccinellidae</taxon>
        <taxon>Epilachninae</taxon>
        <taxon>Epilachnini</taxon>
        <taxon>Henosepilachna</taxon>
    </lineage>
</organism>
<dbReference type="AlphaFoldDB" id="A0AAW1UTB1"/>
<sequence>MRGQLFNSTFIGMGISVVRRKIVNVKSFSFDNFVTSNPVKLSASIFMDCTKQKPDESQTSYRTVILTKNAPKPVGPYSQAVIFNKTLYLSGVLGMDKNKMELVSGGAGEQARQALKNMGHILKDAGSCYENVIKTTIFLANIDDFKEVNGVYEQFFTKSPPARSTFQVGKLPMGALVEIEAIAGTGDVKHVCCNL</sequence>
<dbReference type="InterPro" id="IPR019897">
    <property type="entry name" value="RidA_CS"/>
</dbReference>
<dbReference type="InterPro" id="IPR006056">
    <property type="entry name" value="RidA"/>
</dbReference>
<dbReference type="NCBIfam" id="TIGR00004">
    <property type="entry name" value="Rid family detoxifying hydrolase"/>
    <property type="match status" value="1"/>
</dbReference>
<dbReference type="SUPFAM" id="SSF55298">
    <property type="entry name" value="YjgF-like"/>
    <property type="match status" value="1"/>
</dbReference>
<dbReference type="PROSITE" id="PS01094">
    <property type="entry name" value="UPF0076"/>
    <property type="match status" value="1"/>
</dbReference>
<dbReference type="PANTHER" id="PTHR11803">
    <property type="entry name" value="2-IMINOBUTANOATE/2-IMINOPROPANOATE DEAMINASE RIDA"/>
    <property type="match status" value="1"/>
</dbReference>
<evidence type="ECO:0000256" key="1">
    <source>
        <dbReference type="ARBA" id="ARBA00010552"/>
    </source>
</evidence>
<gene>
    <name evidence="2" type="ORF">WA026_018418</name>
</gene>
<dbReference type="CDD" id="cd00448">
    <property type="entry name" value="YjgF_YER057c_UK114_family"/>
    <property type="match status" value="1"/>
</dbReference>
<dbReference type="GO" id="GO:0019239">
    <property type="term" value="F:deaminase activity"/>
    <property type="evidence" value="ECO:0007669"/>
    <property type="project" value="TreeGrafter"/>
</dbReference>
<name>A0AAW1UTB1_9CUCU</name>
<dbReference type="InterPro" id="IPR006175">
    <property type="entry name" value="YjgF/YER057c/UK114"/>
</dbReference>
<dbReference type="FunFam" id="3.30.1330.40:FF:000001">
    <property type="entry name" value="L-PSP family endoribonuclease"/>
    <property type="match status" value="1"/>
</dbReference>
<comment type="caution">
    <text evidence="2">The sequence shown here is derived from an EMBL/GenBank/DDBJ whole genome shotgun (WGS) entry which is preliminary data.</text>
</comment>
<evidence type="ECO:0000313" key="3">
    <source>
        <dbReference type="Proteomes" id="UP001431783"/>
    </source>
</evidence>
<protein>
    <submittedName>
        <fullName evidence="2">Uncharacterized protein</fullName>
    </submittedName>
</protein>
<proteinExistence type="inferred from homology"/>
<dbReference type="Proteomes" id="UP001431783">
    <property type="component" value="Unassembled WGS sequence"/>
</dbReference>
<dbReference type="PANTHER" id="PTHR11803:SF39">
    <property type="entry name" value="2-IMINOBUTANOATE_2-IMINOPROPANOATE DEAMINASE"/>
    <property type="match status" value="1"/>
</dbReference>
<dbReference type="GO" id="GO:0005829">
    <property type="term" value="C:cytosol"/>
    <property type="evidence" value="ECO:0007669"/>
    <property type="project" value="TreeGrafter"/>
</dbReference>
<reference evidence="2 3" key="1">
    <citation type="submission" date="2023-03" db="EMBL/GenBank/DDBJ databases">
        <title>Genome insight into feeding habits of ladybird beetles.</title>
        <authorList>
            <person name="Li H.-S."/>
            <person name="Huang Y.-H."/>
            <person name="Pang H."/>
        </authorList>
    </citation>
    <scope>NUCLEOTIDE SEQUENCE [LARGE SCALE GENOMIC DNA]</scope>
    <source>
        <strain evidence="2">SYSU_2023b</strain>
        <tissue evidence="2">Whole body</tissue>
    </source>
</reference>
<accession>A0AAW1UTB1</accession>
<dbReference type="InterPro" id="IPR035959">
    <property type="entry name" value="RutC-like_sf"/>
</dbReference>
<evidence type="ECO:0000313" key="2">
    <source>
        <dbReference type="EMBL" id="KAK9886766.1"/>
    </source>
</evidence>
<dbReference type="GO" id="GO:0005739">
    <property type="term" value="C:mitochondrion"/>
    <property type="evidence" value="ECO:0007669"/>
    <property type="project" value="TreeGrafter"/>
</dbReference>
<comment type="similarity">
    <text evidence="1">Belongs to the RutC family.</text>
</comment>
<dbReference type="Pfam" id="PF01042">
    <property type="entry name" value="Ribonuc_L-PSP"/>
    <property type="match status" value="1"/>
</dbReference>
<dbReference type="Gene3D" id="3.30.1330.40">
    <property type="entry name" value="RutC-like"/>
    <property type="match status" value="1"/>
</dbReference>